<protein>
    <recommendedName>
        <fullName evidence="2">DUF5808 domain-containing protein</fullName>
    </recommendedName>
</protein>
<reference evidence="3 4" key="1">
    <citation type="submission" date="2020-08" db="EMBL/GenBank/DDBJ databases">
        <title>Novel species isolated from subtropical streams in China.</title>
        <authorList>
            <person name="Lu H."/>
        </authorList>
    </citation>
    <scope>NUCLEOTIDE SEQUENCE [LARGE SCALE GENOMIC DNA]</scope>
    <source>
        <strain evidence="3 4">KACC 16656</strain>
    </source>
</reference>
<comment type="caution">
    <text evidence="3">The sequence shown here is derived from an EMBL/GenBank/DDBJ whole genome shotgun (WGS) entry which is preliminary data.</text>
</comment>
<dbReference type="RefSeq" id="WP_186924724.1">
    <property type="nucleotide sequence ID" value="NZ_JACOFW010000047.1"/>
</dbReference>
<keyword evidence="1" id="KW-0472">Membrane</keyword>
<keyword evidence="1" id="KW-1133">Transmembrane helix</keyword>
<keyword evidence="1" id="KW-0812">Transmembrane</keyword>
<accession>A0ABR6XBL8</accession>
<keyword evidence="4" id="KW-1185">Reference proteome</keyword>
<evidence type="ECO:0000313" key="3">
    <source>
        <dbReference type="EMBL" id="MBC3809669.1"/>
    </source>
</evidence>
<dbReference type="InterPro" id="IPR043831">
    <property type="entry name" value="DUF5808"/>
</dbReference>
<proteinExistence type="predicted"/>
<name>A0ABR6XBL8_9BURK</name>
<feature type="domain" description="DUF5808" evidence="2">
    <location>
        <begin position="25"/>
        <end position="50"/>
    </location>
</feature>
<dbReference type="EMBL" id="JACOFW010000047">
    <property type="protein sequence ID" value="MBC3809669.1"/>
    <property type="molecule type" value="Genomic_DNA"/>
</dbReference>
<sequence length="74" mass="8372">MNQTETNNAEWSNPENWSAGLYFSKKDSRTWVPKSVPWMGWTLNLAKRAGAFWMLGLLVGLPVLIILLMSMTNG</sequence>
<feature type="transmembrane region" description="Helical" evidence="1">
    <location>
        <begin position="51"/>
        <end position="69"/>
    </location>
</feature>
<dbReference type="Pfam" id="PF19124">
    <property type="entry name" value="DUF5808"/>
    <property type="match status" value="1"/>
</dbReference>
<gene>
    <name evidence="3" type="ORF">H8K52_20235</name>
</gene>
<evidence type="ECO:0000313" key="4">
    <source>
        <dbReference type="Proteomes" id="UP000648257"/>
    </source>
</evidence>
<evidence type="ECO:0000256" key="1">
    <source>
        <dbReference type="SAM" id="Phobius"/>
    </source>
</evidence>
<organism evidence="3 4">
    <name type="scientific">Undibacterium seohonense</name>
    <dbReference type="NCBI Taxonomy" id="1344950"/>
    <lineage>
        <taxon>Bacteria</taxon>
        <taxon>Pseudomonadati</taxon>
        <taxon>Pseudomonadota</taxon>
        <taxon>Betaproteobacteria</taxon>
        <taxon>Burkholderiales</taxon>
        <taxon>Oxalobacteraceae</taxon>
        <taxon>Undibacterium</taxon>
    </lineage>
</organism>
<dbReference type="Proteomes" id="UP000648257">
    <property type="component" value="Unassembled WGS sequence"/>
</dbReference>
<evidence type="ECO:0000259" key="2">
    <source>
        <dbReference type="Pfam" id="PF19124"/>
    </source>
</evidence>